<sequence length="61" mass="6937">MWQDRKNAAVVEAGVATTPPLKKLRVGLSLSRSAFLQSSMELAMKQVEASLEDEYEVWRRQ</sequence>
<dbReference type="EMBL" id="MU006223">
    <property type="protein sequence ID" value="KAF2827751.1"/>
    <property type="molecule type" value="Genomic_DNA"/>
</dbReference>
<gene>
    <name evidence="1" type="ORF">CC86DRAFT_271904</name>
</gene>
<proteinExistence type="predicted"/>
<dbReference type="OrthoDB" id="3774320at2759"/>
<keyword evidence="2" id="KW-1185">Reference proteome</keyword>
<dbReference type="AlphaFoldDB" id="A0A6A7A387"/>
<evidence type="ECO:0000313" key="1">
    <source>
        <dbReference type="EMBL" id="KAF2827751.1"/>
    </source>
</evidence>
<organism evidence="1 2">
    <name type="scientific">Ophiobolus disseminans</name>
    <dbReference type="NCBI Taxonomy" id="1469910"/>
    <lineage>
        <taxon>Eukaryota</taxon>
        <taxon>Fungi</taxon>
        <taxon>Dikarya</taxon>
        <taxon>Ascomycota</taxon>
        <taxon>Pezizomycotina</taxon>
        <taxon>Dothideomycetes</taxon>
        <taxon>Pleosporomycetidae</taxon>
        <taxon>Pleosporales</taxon>
        <taxon>Pleosporineae</taxon>
        <taxon>Phaeosphaeriaceae</taxon>
        <taxon>Ophiobolus</taxon>
    </lineage>
</organism>
<feature type="non-terminal residue" evidence="1">
    <location>
        <position position="61"/>
    </location>
</feature>
<dbReference type="Proteomes" id="UP000799424">
    <property type="component" value="Unassembled WGS sequence"/>
</dbReference>
<evidence type="ECO:0000313" key="2">
    <source>
        <dbReference type="Proteomes" id="UP000799424"/>
    </source>
</evidence>
<name>A0A6A7A387_9PLEO</name>
<accession>A0A6A7A387</accession>
<protein>
    <submittedName>
        <fullName evidence="1">Uncharacterized protein</fullName>
    </submittedName>
</protein>
<reference evidence="1" key="1">
    <citation type="journal article" date="2020" name="Stud. Mycol.">
        <title>101 Dothideomycetes genomes: a test case for predicting lifestyles and emergence of pathogens.</title>
        <authorList>
            <person name="Haridas S."/>
            <person name="Albert R."/>
            <person name="Binder M."/>
            <person name="Bloem J."/>
            <person name="Labutti K."/>
            <person name="Salamov A."/>
            <person name="Andreopoulos B."/>
            <person name="Baker S."/>
            <person name="Barry K."/>
            <person name="Bills G."/>
            <person name="Bluhm B."/>
            <person name="Cannon C."/>
            <person name="Castanera R."/>
            <person name="Culley D."/>
            <person name="Daum C."/>
            <person name="Ezra D."/>
            <person name="Gonzalez J."/>
            <person name="Henrissat B."/>
            <person name="Kuo A."/>
            <person name="Liang C."/>
            <person name="Lipzen A."/>
            <person name="Lutzoni F."/>
            <person name="Magnuson J."/>
            <person name="Mondo S."/>
            <person name="Nolan M."/>
            <person name="Ohm R."/>
            <person name="Pangilinan J."/>
            <person name="Park H.-J."/>
            <person name="Ramirez L."/>
            <person name="Alfaro M."/>
            <person name="Sun H."/>
            <person name="Tritt A."/>
            <person name="Yoshinaga Y."/>
            <person name="Zwiers L.-H."/>
            <person name="Turgeon B."/>
            <person name="Goodwin S."/>
            <person name="Spatafora J."/>
            <person name="Crous P."/>
            <person name="Grigoriev I."/>
        </authorList>
    </citation>
    <scope>NUCLEOTIDE SEQUENCE</scope>
    <source>
        <strain evidence="1">CBS 113818</strain>
    </source>
</reference>